<reference evidence="3" key="1">
    <citation type="submission" date="2022-11" db="UniProtKB">
        <authorList>
            <consortium name="EnsemblMetazoa"/>
        </authorList>
    </citation>
    <scope>IDENTIFICATION</scope>
</reference>
<dbReference type="OrthoDB" id="5953244at2759"/>
<dbReference type="GeneID" id="119741302"/>
<evidence type="ECO:0000313" key="3">
    <source>
        <dbReference type="EnsemblMetazoa" id="XP_038072980.1"/>
    </source>
</evidence>
<organism evidence="3 4">
    <name type="scientific">Patiria miniata</name>
    <name type="common">Bat star</name>
    <name type="synonym">Asterina miniata</name>
    <dbReference type="NCBI Taxonomy" id="46514"/>
    <lineage>
        <taxon>Eukaryota</taxon>
        <taxon>Metazoa</taxon>
        <taxon>Echinodermata</taxon>
        <taxon>Eleutherozoa</taxon>
        <taxon>Asterozoa</taxon>
        <taxon>Asteroidea</taxon>
        <taxon>Valvatacea</taxon>
        <taxon>Valvatida</taxon>
        <taxon>Asterinidae</taxon>
        <taxon>Patiria</taxon>
    </lineage>
</organism>
<keyword evidence="2" id="KW-0812">Transmembrane</keyword>
<name>A0A914BAW5_PATMI</name>
<keyword evidence="2" id="KW-0472">Membrane</keyword>
<dbReference type="EnsemblMetazoa" id="XM_038217052.1">
    <property type="protein sequence ID" value="XP_038072980.1"/>
    <property type="gene ID" value="LOC119741302"/>
</dbReference>
<evidence type="ECO:0000313" key="4">
    <source>
        <dbReference type="Proteomes" id="UP000887568"/>
    </source>
</evidence>
<keyword evidence="4" id="KW-1185">Reference proteome</keyword>
<dbReference type="Proteomes" id="UP000887568">
    <property type="component" value="Unplaced"/>
</dbReference>
<dbReference type="OMA" id="LYINAPI"/>
<evidence type="ECO:0000256" key="1">
    <source>
        <dbReference type="SAM" id="MobiDB-lite"/>
    </source>
</evidence>
<accession>A0A914BAW5</accession>
<proteinExistence type="predicted"/>
<protein>
    <submittedName>
        <fullName evidence="3">Uncharacterized protein</fullName>
    </submittedName>
</protein>
<evidence type="ECO:0000256" key="2">
    <source>
        <dbReference type="SAM" id="Phobius"/>
    </source>
</evidence>
<dbReference type="RefSeq" id="XP_038072980.1">
    <property type="nucleotide sequence ID" value="XM_038217052.1"/>
</dbReference>
<feature type="region of interest" description="Disordered" evidence="1">
    <location>
        <begin position="60"/>
        <end position="85"/>
    </location>
</feature>
<dbReference type="AlphaFoldDB" id="A0A914BAW5"/>
<keyword evidence="2" id="KW-1133">Transmembrane helix</keyword>
<sequence>MHRRRAISHSLPQWPGGFRANSYSYLLDSKLLSRHGLICFCTISLLLYITLFHSFNRCDGSRQKNPSPKRRWQSYSTDTTDTGVTTTEQLKGTDSATHGFSLTLVIRMAAVPKLVQRLYCIFLRSCTLFWSPKLGPVSLILDKESETDHQFARKLRQQEKDLGLKFDFLYEPLPDIASGWTKHPGYQRQLWSSFFMDLFINASIIGVTDSDAVFTTPVTPENIFNGHRLRVLASTNTKLMHARRGWYKPTLLAIGKGMVADFMTYFPSYVWRDTITNCRNHIMKHMNVSNFEDAFRNLPNLSPVNVIMNYAYYFEHDRYDWHLDFTETLEDFNAHLPPGVSINASEMEPDVHVTIHESYYKKRPYPLLQGYCIAKRYVGTLPASCLKFDNVTNFQLFEFQTGRLRREHLSPGTWCSGNGRRECIRLIEAHYQNVKKYHKLGWYDLDLRRMTAVEKAARQENITCPNIFQLD</sequence>
<feature type="transmembrane region" description="Helical" evidence="2">
    <location>
        <begin position="37"/>
        <end position="55"/>
    </location>
</feature>